<name>K8ZMV0_9ENTE</name>
<gene>
    <name evidence="2" type="ORF">C683_1206</name>
</gene>
<dbReference type="eggNOG" id="COG1078">
    <property type="taxonomic scope" value="Bacteria"/>
</dbReference>
<dbReference type="InterPro" id="IPR006675">
    <property type="entry name" value="HDIG_dom"/>
</dbReference>
<keyword evidence="2" id="KW-0378">Hydrolase</keyword>
<reference evidence="2 3" key="1">
    <citation type="journal article" date="2013" name="Genome Announc.">
        <title>Draft Genome Sequence of Catellicoccus marimammalium, a Novel Species Commonly Found in Gull Feces.</title>
        <authorList>
            <person name="Weigand M.R."/>
            <person name="Ryu H."/>
            <person name="Bozcek L."/>
            <person name="Konstantinidis K.T."/>
            <person name="Santo Domingo J.W."/>
        </authorList>
    </citation>
    <scope>NUCLEOTIDE SEQUENCE [LARGE SCALE GENOMIC DNA]</scope>
    <source>
        <strain evidence="2 3">M35/04/3</strain>
    </source>
</reference>
<dbReference type="AlphaFoldDB" id="K8ZMV0"/>
<evidence type="ECO:0000313" key="3">
    <source>
        <dbReference type="Proteomes" id="UP000016057"/>
    </source>
</evidence>
<proteinExistence type="predicted"/>
<evidence type="ECO:0000313" key="2">
    <source>
        <dbReference type="EMBL" id="EKU26931.1"/>
    </source>
</evidence>
<dbReference type="Pfam" id="PF01966">
    <property type="entry name" value="HD"/>
    <property type="match status" value="1"/>
</dbReference>
<dbReference type="OrthoDB" id="360187at2"/>
<dbReference type="CDD" id="cd00077">
    <property type="entry name" value="HDc"/>
    <property type="match status" value="1"/>
</dbReference>
<keyword evidence="3" id="KW-1185">Reference proteome</keyword>
<dbReference type="GO" id="GO:0016787">
    <property type="term" value="F:hydrolase activity"/>
    <property type="evidence" value="ECO:0007669"/>
    <property type="project" value="UniProtKB-KW"/>
</dbReference>
<dbReference type="PATRIC" id="fig|1234409.3.peg.1158"/>
<dbReference type="EMBL" id="AMYT01000022">
    <property type="protein sequence ID" value="EKU26931.1"/>
    <property type="molecule type" value="Genomic_DNA"/>
</dbReference>
<dbReference type="NCBIfam" id="TIGR00277">
    <property type="entry name" value="HDIG"/>
    <property type="match status" value="1"/>
</dbReference>
<evidence type="ECO:0000259" key="1">
    <source>
        <dbReference type="Pfam" id="PF01966"/>
    </source>
</evidence>
<feature type="domain" description="HD" evidence="1">
    <location>
        <begin position="39"/>
        <end position="142"/>
    </location>
</feature>
<dbReference type="SUPFAM" id="SSF109604">
    <property type="entry name" value="HD-domain/PDEase-like"/>
    <property type="match status" value="1"/>
</dbReference>
<dbReference type="Gene3D" id="1.10.3210.10">
    <property type="entry name" value="Hypothetical protein af1432"/>
    <property type="match status" value="1"/>
</dbReference>
<comment type="caution">
    <text evidence="2">The sequence shown here is derived from an EMBL/GenBank/DDBJ whole genome shotgun (WGS) entry which is preliminary data.</text>
</comment>
<dbReference type="RefSeq" id="WP_009492044.1">
    <property type="nucleotide sequence ID" value="NZ_AMYT01000022.1"/>
</dbReference>
<organism evidence="2 3">
    <name type="scientific">Catellicoccus marimammalium M35/04/3</name>
    <dbReference type="NCBI Taxonomy" id="1234409"/>
    <lineage>
        <taxon>Bacteria</taxon>
        <taxon>Bacillati</taxon>
        <taxon>Bacillota</taxon>
        <taxon>Bacilli</taxon>
        <taxon>Lactobacillales</taxon>
        <taxon>Enterococcaceae</taxon>
        <taxon>Catellicoccus</taxon>
    </lineage>
</organism>
<accession>K8ZMV0</accession>
<dbReference type="InterPro" id="IPR006674">
    <property type="entry name" value="HD_domain"/>
</dbReference>
<sequence>MGKRDWCYDAEYRTYVDDLLEKPQVQELKNYKHHHYTNRLDHSIAVSYYSYLLAKKMHANARAVARAGLLHDMYYYDNETAKEVLNGENHYKVHPQIAAINAAQITDLSDLEKDIIHSHMFGATMTVPHYKESYIVTLMDKYCSIKDVSSPFWQKTKDKTKSFVQNHETTLKCKEKFDKIKKEKMKPLAKNVEGKE</sequence>
<protein>
    <submittedName>
        <fullName evidence="2">HD family hydrolase</fullName>
    </submittedName>
</protein>
<dbReference type="STRING" id="1234409.C683_1206"/>
<dbReference type="Proteomes" id="UP000016057">
    <property type="component" value="Unassembled WGS sequence"/>
</dbReference>
<dbReference type="InterPro" id="IPR003607">
    <property type="entry name" value="HD/PDEase_dom"/>
</dbReference>